<proteinExistence type="predicted"/>
<reference evidence="1 2" key="1">
    <citation type="submission" date="2011-08" db="EMBL/GenBank/DDBJ databases">
        <authorList>
            <person name="Weinstock G."/>
            <person name="Sodergren E."/>
            <person name="Clifton S."/>
            <person name="Fulton L."/>
            <person name="Fulton B."/>
            <person name="Courtney L."/>
            <person name="Fronick C."/>
            <person name="Harrison M."/>
            <person name="Strong C."/>
            <person name="Farmer C."/>
            <person name="Delahaunty K."/>
            <person name="Markovic C."/>
            <person name="Hall O."/>
            <person name="Minx P."/>
            <person name="Tomlinson C."/>
            <person name="Mitreva M."/>
            <person name="Hou S."/>
            <person name="Chen J."/>
            <person name="Wollam A."/>
            <person name="Pepin K.H."/>
            <person name="Johnson M."/>
            <person name="Bhonagiri V."/>
            <person name="Zhang X."/>
            <person name="Suruliraj S."/>
            <person name="Warren W."/>
            <person name="Chinwalla A."/>
            <person name="Mardis E.R."/>
            <person name="Wilson R.K."/>
        </authorList>
    </citation>
    <scope>NUCLEOTIDE SEQUENCE [LARGE SCALE GENOMIC DNA]</scope>
    <source>
        <strain evidence="1 2">DP7</strain>
    </source>
</reference>
<dbReference type="HOGENOM" id="CLU_3215333_0_0_9"/>
<dbReference type="AlphaFoldDB" id="G9XU74"/>
<dbReference type="Proteomes" id="UP000004416">
    <property type="component" value="Unassembled WGS sequence"/>
</dbReference>
<protein>
    <submittedName>
        <fullName evidence="1">Uncharacterized protein</fullName>
    </submittedName>
</protein>
<organism evidence="1 2">
    <name type="scientific">Desulfitobacterium hafniense DP7</name>
    <dbReference type="NCBI Taxonomy" id="537010"/>
    <lineage>
        <taxon>Bacteria</taxon>
        <taxon>Bacillati</taxon>
        <taxon>Bacillota</taxon>
        <taxon>Clostridia</taxon>
        <taxon>Eubacteriales</taxon>
        <taxon>Desulfitobacteriaceae</taxon>
        <taxon>Desulfitobacterium</taxon>
    </lineage>
</organism>
<evidence type="ECO:0000313" key="2">
    <source>
        <dbReference type="Proteomes" id="UP000004416"/>
    </source>
</evidence>
<dbReference type="EMBL" id="AFZX01000118">
    <property type="protein sequence ID" value="EHL04751.1"/>
    <property type="molecule type" value="Genomic_DNA"/>
</dbReference>
<evidence type="ECO:0000313" key="1">
    <source>
        <dbReference type="EMBL" id="EHL04751.1"/>
    </source>
</evidence>
<accession>G9XU74</accession>
<dbReference type="PATRIC" id="fig|537010.4.peg.4224"/>
<sequence>MYGFTKMPERCPLVRDVTLRAKGYRCLIVESYLVLLDYLWQAKL</sequence>
<name>G9XU74_DESHA</name>
<comment type="caution">
    <text evidence="1">The sequence shown here is derived from an EMBL/GenBank/DDBJ whole genome shotgun (WGS) entry which is preliminary data.</text>
</comment>
<gene>
    <name evidence="1" type="ORF">HMPREF0322_04532</name>
</gene>